<sequence length="189" mass="21520">MVCRFSTLGQCAYIATGTLSPLLLASNCASIWTMCFIAVRRHHAIARPLHSLVSPASNIAPLSTIAICALLFNASKWAEFRWYWYRDPSTKRYLLIHEYSELAHNTLYILVESIHRCDSVYCGCDHGKDGERRKDVYEMNFCTANNLLFSFFLCGNKWSSMENTMGAQNFGSKATKKRLISRTSCWHIA</sequence>
<dbReference type="SUPFAM" id="SSF81321">
    <property type="entry name" value="Family A G protein-coupled receptor-like"/>
    <property type="match status" value="1"/>
</dbReference>
<gene>
    <name evidence="1" type="ORF">Tcan_09804</name>
</gene>
<reference evidence="1 2" key="1">
    <citation type="submission" date="2014-11" db="EMBL/GenBank/DDBJ databases">
        <title>Genetic blueprint of the zoonotic pathogen Toxocara canis.</title>
        <authorList>
            <person name="Zhu X.-Q."/>
            <person name="Korhonen P.K."/>
            <person name="Cai H."/>
            <person name="Young N.D."/>
            <person name="Nejsum P."/>
            <person name="von Samson-Himmelstjerna G."/>
            <person name="Boag P.R."/>
            <person name="Tan P."/>
            <person name="Li Q."/>
            <person name="Min J."/>
            <person name="Yang Y."/>
            <person name="Wang X."/>
            <person name="Fang X."/>
            <person name="Hall R.S."/>
            <person name="Hofmann A."/>
            <person name="Sternberg P.W."/>
            <person name="Jex A.R."/>
            <person name="Gasser R.B."/>
        </authorList>
    </citation>
    <scope>NUCLEOTIDE SEQUENCE [LARGE SCALE GENOMIC DNA]</scope>
    <source>
        <strain evidence="1">PN_DK_2014</strain>
    </source>
</reference>
<evidence type="ECO:0000313" key="2">
    <source>
        <dbReference type="Proteomes" id="UP000031036"/>
    </source>
</evidence>
<dbReference type="EMBL" id="JPKZ01001070">
    <property type="protein sequence ID" value="KHN84104.1"/>
    <property type="molecule type" value="Genomic_DNA"/>
</dbReference>
<keyword evidence="2" id="KW-1185">Reference proteome</keyword>
<dbReference type="AlphaFoldDB" id="A0A0B2VS10"/>
<dbReference type="STRING" id="6265.A0A0B2VS10"/>
<accession>A0A0B2VS10</accession>
<name>A0A0B2VS10_TOXCA</name>
<protein>
    <submittedName>
        <fullName evidence="1">Uncharacterized protein</fullName>
    </submittedName>
</protein>
<dbReference type="Gene3D" id="1.20.1070.10">
    <property type="entry name" value="Rhodopsin 7-helix transmembrane proteins"/>
    <property type="match status" value="1"/>
</dbReference>
<evidence type="ECO:0000313" key="1">
    <source>
        <dbReference type="EMBL" id="KHN84104.1"/>
    </source>
</evidence>
<dbReference type="Proteomes" id="UP000031036">
    <property type="component" value="Unassembled WGS sequence"/>
</dbReference>
<dbReference type="OrthoDB" id="9835842at2759"/>
<comment type="caution">
    <text evidence="1">The sequence shown here is derived from an EMBL/GenBank/DDBJ whole genome shotgun (WGS) entry which is preliminary data.</text>
</comment>
<organism evidence="1 2">
    <name type="scientific">Toxocara canis</name>
    <name type="common">Canine roundworm</name>
    <dbReference type="NCBI Taxonomy" id="6265"/>
    <lineage>
        <taxon>Eukaryota</taxon>
        <taxon>Metazoa</taxon>
        <taxon>Ecdysozoa</taxon>
        <taxon>Nematoda</taxon>
        <taxon>Chromadorea</taxon>
        <taxon>Rhabditida</taxon>
        <taxon>Spirurina</taxon>
        <taxon>Ascaridomorpha</taxon>
        <taxon>Ascaridoidea</taxon>
        <taxon>Toxocaridae</taxon>
        <taxon>Toxocara</taxon>
    </lineage>
</organism>
<proteinExistence type="predicted"/>